<dbReference type="InterPro" id="IPR027417">
    <property type="entry name" value="P-loop_NTPase"/>
</dbReference>
<keyword evidence="1" id="KW-0547">Nucleotide-binding</keyword>
<feature type="compositionally biased region" description="Polar residues" evidence="7">
    <location>
        <begin position="20"/>
        <end position="33"/>
    </location>
</feature>
<keyword evidence="2" id="KW-0378">Hydrolase</keyword>
<dbReference type="PANTHER" id="PTHR47959">
    <property type="entry name" value="ATP-DEPENDENT RNA HELICASE RHLE-RELATED"/>
    <property type="match status" value="1"/>
</dbReference>
<gene>
    <name evidence="11" type="ORF">SAMN04489723_12539</name>
</gene>
<organism evidence="11 12">
    <name type="scientific">Algoriphagus aquimarinus</name>
    <dbReference type="NCBI Taxonomy" id="237018"/>
    <lineage>
        <taxon>Bacteria</taxon>
        <taxon>Pseudomonadati</taxon>
        <taxon>Bacteroidota</taxon>
        <taxon>Cytophagia</taxon>
        <taxon>Cytophagales</taxon>
        <taxon>Cyclobacteriaceae</taxon>
        <taxon>Algoriphagus</taxon>
    </lineage>
</organism>
<evidence type="ECO:0000256" key="1">
    <source>
        <dbReference type="ARBA" id="ARBA00022741"/>
    </source>
</evidence>
<evidence type="ECO:0000259" key="10">
    <source>
        <dbReference type="PROSITE" id="PS51195"/>
    </source>
</evidence>
<dbReference type="AlphaFoldDB" id="A0A1I1CAE3"/>
<dbReference type="EMBL" id="FOKK01000025">
    <property type="protein sequence ID" value="SFB59062.1"/>
    <property type="molecule type" value="Genomic_DNA"/>
</dbReference>
<dbReference type="CDD" id="cd00268">
    <property type="entry name" value="DEADc"/>
    <property type="match status" value="1"/>
</dbReference>
<dbReference type="GO" id="GO:0005829">
    <property type="term" value="C:cytosol"/>
    <property type="evidence" value="ECO:0007669"/>
    <property type="project" value="TreeGrafter"/>
</dbReference>
<dbReference type="GO" id="GO:0003724">
    <property type="term" value="F:RNA helicase activity"/>
    <property type="evidence" value="ECO:0007669"/>
    <property type="project" value="InterPro"/>
</dbReference>
<feature type="domain" description="Helicase C-terminal" evidence="9">
    <location>
        <begin position="285"/>
        <end position="417"/>
    </location>
</feature>
<evidence type="ECO:0000256" key="4">
    <source>
        <dbReference type="ARBA" id="ARBA00022840"/>
    </source>
</evidence>
<evidence type="ECO:0000259" key="9">
    <source>
        <dbReference type="PROSITE" id="PS51194"/>
    </source>
</evidence>
<comment type="similarity">
    <text evidence="5">Belongs to the DEAD box helicase family.</text>
</comment>
<dbReference type="SUPFAM" id="SSF52540">
    <property type="entry name" value="P-loop containing nucleoside triphosphate hydrolases"/>
    <property type="match status" value="1"/>
</dbReference>
<dbReference type="InterPro" id="IPR014014">
    <property type="entry name" value="RNA_helicase_DEAD_Q_motif"/>
</dbReference>
<dbReference type="InterPro" id="IPR001650">
    <property type="entry name" value="Helicase_C-like"/>
</dbReference>
<accession>A0A1I1CAE3</accession>
<dbReference type="Pfam" id="PF00270">
    <property type="entry name" value="DEAD"/>
    <property type="match status" value="1"/>
</dbReference>
<keyword evidence="3 11" id="KW-0347">Helicase</keyword>
<dbReference type="SMART" id="SM00487">
    <property type="entry name" value="DEXDc"/>
    <property type="match status" value="1"/>
</dbReference>
<dbReference type="GO" id="GO:0016787">
    <property type="term" value="F:hydrolase activity"/>
    <property type="evidence" value="ECO:0007669"/>
    <property type="project" value="UniProtKB-KW"/>
</dbReference>
<dbReference type="GO" id="GO:0005524">
    <property type="term" value="F:ATP binding"/>
    <property type="evidence" value="ECO:0007669"/>
    <property type="project" value="UniProtKB-KW"/>
</dbReference>
<keyword evidence="4" id="KW-0067">ATP-binding</keyword>
<evidence type="ECO:0000259" key="8">
    <source>
        <dbReference type="PROSITE" id="PS51192"/>
    </source>
</evidence>
<evidence type="ECO:0000313" key="11">
    <source>
        <dbReference type="EMBL" id="SFB59062.1"/>
    </source>
</evidence>
<evidence type="ECO:0000256" key="5">
    <source>
        <dbReference type="ARBA" id="ARBA00038437"/>
    </source>
</evidence>
<evidence type="ECO:0000256" key="3">
    <source>
        <dbReference type="ARBA" id="ARBA00022806"/>
    </source>
</evidence>
<proteinExistence type="inferred from homology"/>
<feature type="short sequence motif" description="Q motif" evidence="6">
    <location>
        <begin position="73"/>
        <end position="101"/>
    </location>
</feature>
<dbReference type="Pfam" id="PF00271">
    <property type="entry name" value="Helicase_C"/>
    <property type="match status" value="1"/>
</dbReference>
<dbReference type="Gene3D" id="3.40.50.300">
    <property type="entry name" value="P-loop containing nucleotide triphosphate hydrolases"/>
    <property type="match status" value="2"/>
</dbReference>
<dbReference type="PANTHER" id="PTHR47959:SF13">
    <property type="entry name" value="ATP-DEPENDENT RNA HELICASE RHLE"/>
    <property type="match status" value="1"/>
</dbReference>
<dbReference type="InterPro" id="IPR011545">
    <property type="entry name" value="DEAD/DEAH_box_helicase_dom"/>
</dbReference>
<evidence type="ECO:0000256" key="7">
    <source>
        <dbReference type="SAM" id="MobiDB-lite"/>
    </source>
</evidence>
<dbReference type="InterPro" id="IPR014001">
    <property type="entry name" value="Helicase_ATP-bd"/>
</dbReference>
<dbReference type="SMART" id="SM00490">
    <property type="entry name" value="HELICc"/>
    <property type="match status" value="1"/>
</dbReference>
<dbReference type="InterPro" id="IPR044742">
    <property type="entry name" value="DEAD/DEAH_RhlB"/>
</dbReference>
<feature type="region of interest" description="Disordered" evidence="7">
    <location>
        <begin position="1"/>
        <end position="73"/>
    </location>
</feature>
<evidence type="ECO:0000313" key="12">
    <source>
        <dbReference type="Proteomes" id="UP000198790"/>
    </source>
</evidence>
<reference evidence="11 12" key="1">
    <citation type="submission" date="2016-10" db="EMBL/GenBank/DDBJ databases">
        <authorList>
            <person name="de Groot N.N."/>
        </authorList>
    </citation>
    <scope>NUCLEOTIDE SEQUENCE [LARGE SCALE GENOMIC DNA]</scope>
    <source>
        <strain evidence="11 12">DSM 23399</strain>
    </source>
</reference>
<dbReference type="PROSITE" id="PS51195">
    <property type="entry name" value="Q_MOTIF"/>
    <property type="match status" value="1"/>
</dbReference>
<protein>
    <submittedName>
        <fullName evidence="11">ATP-dependent RNA helicase RhlE</fullName>
    </submittedName>
</protein>
<name>A0A1I1CAE3_9BACT</name>
<dbReference type="Proteomes" id="UP000198790">
    <property type="component" value="Unassembled WGS sequence"/>
</dbReference>
<feature type="domain" description="DEAD-box RNA helicase Q" evidence="10">
    <location>
        <begin position="73"/>
        <end position="101"/>
    </location>
</feature>
<sequence>MYWVTNPKWSQSKPDYRMSINRNTNTRPPANQRRNSRPATRPGQNKKKESKLDPNLLIKKAEPSGQEGFRSETPFSSVNLNASLLRNIESKGYESMTNIQEQAIPSLMDRRDLLGISNTGSGKTGAFLIPIIEHAKLDPQNFTALIVTPTRELALQIEEEFKSLSKGMNLYSNTFIGGTNINSDFKALSRKLHVIVGTPGRLLDLSIRKLLHLNRVNTLVLDEFDRMLDMGFVHDVKKLVNLMTKRSQTMLFSATLEPSQKQLIDGLLNNPVEIKVNTGGTTSENVDQEVIHVPEGKNKFDILADLFRGNDLEKVIIFTETKRLADKLSKQLNQSGIKSGLIHGNKSQNFRNRTIDEFKTGVTRVLVATDVAARGIDVADVTHVINYQLPMSMDSYIHRIGRTGRAGKTGTAITFAN</sequence>
<dbReference type="STRING" id="237018.SAMN04489723_12539"/>
<dbReference type="PROSITE" id="PS51192">
    <property type="entry name" value="HELICASE_ATP_BIND_1"/>
    <property type="match status" value="1"/>
</dbReference>
<evidence type="ECO:0000256" key="2">
    <source>
        <dbReference type="ARBA" id="ARBA00022801"/>
    </source>
</evidence>
<dbReference type="PROSITE" id="PS51194">
    <property type="entry name" value="HELICASE_CTER"/>
    <property type="match status" value="1"/>
</dbReference>
<dbReference type="InterPro" id="IPR050079">
    <property type="entry name" value="DEAD_box_RNA_helicase"/>
</dbReference>
<dbReference type="GO" id="GO:0003676">
    <property type="term" value="F:nucleic acid binding"/>
    <property type="evidence" value="ECO:0007669"/>
    <property type="project" value="InterPro"/>
</dbReference>
<keyword evidence="12" id="KW-1185">Reference proteome</keyword>
<dbReference type="CDD" id="cd18787">
    <property type="entry name" value="SF2_C_DEAD"/>
    <property type="match status" value="1"/>
</dbReference>
<evidence type="ECO:0000256" key="6">
    <source>
        <dbReference type="PROSITE-ProRule" id="PRU00552"/>
    </source>
</evidence>
<feature type="domain" description="Helicase ATP-binding" evidence="8">
    <location>
        <begin position="104"/>
        <end position="274"/>
    </location>
</feature>